<name>A0AA92H7W5_RHIRH</name>
<comment type="subcellular location">
    <subcellularLocation>
        <location evidence="1">Cell membrane</location>
        <topology evidence="1">Multi-pass membrane protein</topology>
    </subcellularLocation>
</comment>
<keyword evidence="6 7" id="KW-0472">Membrane</keyword>
<protein>
    <submittedName>
        <fullName evidence="8">Na+/H+ antiporter subunit E</fullName>
    </submittedName>
</protein>
<dbReference type="NCBIfam" id="NF006519">
    <property type="entry name" value="PRK08965.1-3"/>
    <property type="match status" value="1"/>
</dbReference>
<evidence type="ECO:0000256" key="5">
    <source>
        <dbReference type="ARBA" id="ARBA00022989"/>
    </source>
</evidence>
<accession>A0AA92H7W5</accession>
<dbReference type="EMBL" id="QDFR01000008">
    <property type="protein sequence ID" value="PVE51154.1"/>
    <property type="molecule type" value="Genomic_DNA"/>
</dbReference>
<evidence type="ECO:0000256" key="1">
    <source>
        <dbReference type="ARBA" id="ARBA00004651"/>
    </source>
</evidence>
<keyword evidence="3" id="KW-1003">Cell membrane</keyword>
<evidence type="ECO:0000256" key="4">
    <source>
        <dbReference type="ARBA" id="ARBA00022692"/>
    </source>
</evidence>
<dbReference type="PIRSF" id="PIRSF019239">
    <property type="entry name" value="MrpE"/>
    <property type="match status" value="1"/>
</dbReference>
<evidence type="ECO:0000256" key="3">
    <source>
        <dbReference type="ARBA" id="ARBA00022475"/>
    </source>
</evidence>
<dbReference type="RefSeq" id="WP_116493980.1">
    <property type="nucleotide sequence ID" value="NZ_QDFR01000008.1"/>
</dbReference>
<dbReference type="PANTHER" id="PTHR34584">
    <property type="entry name" value="NA(+)/H(+) ANTIPORTER SUBUNIT E1"/>
    <property type="match status" value="1"/>
</dbReference>
<comment type="caution">
    <text evidence="8">The sequence shown here is derived from an EMBL/GenBank/DDBJ whole genome shotgun (WGS) entry which is preliminary data.</text>
</comment>
<evidence type="ECO:0000313" key="8">
    <source>
        <dbReference type="EMBL" id="PVE51154.1"/>
    </source>
</evidence>
<feature type="transmembrane region" description="Helical" evidence="7">
    <location>
        <begin position="57"/>
        <end position="76"/>
    </location>
</feature>
<dbReference type="InterPro" id="IPR002758">
    <property type="entry name" value="Cation_antiport_E"/>
</dbReference>
<dbReference type="GO" id="GO:0008324">
    <property type="term" value="F:monoatomic cation transmembrane transporter activity"/>
    <property type="evidence" value="ECO:0007669"/>
    <property type="project" value="InterPro"/>
</dbReference>
<dbReference type="PANTHER" id="PTHR34584:SF1">
    <property type="entry name" value="NA(+)_H(+) ANTIPORTER SUBUNIT E1"/>
    <property type="match status" value="1"/>
</dbReference>
<keyword evidence="5 7" id="KW-1133">Transmembrane helix</keyword>
<keyword evidence="4 7" id="KW-0812">Transmembrane</keyword>
<evidence type="ECO:0000313" key="9">
    <source>
        <dbReference type="Proteomes" id="UP000244335"/>
    </source>
</evidence>
<organism evidence="8 9">
    <name type="scientific">Rhizobium rhizogenes</name>
    <name type="common">Agrobacterium rhizogenes</name>
    <dbReference type="NCBI Taxonomy" id="359"/>
    <lineage>
        <taxon>Bacteria</taxon>
        <taxon>Pseudomonadati</taxon>
        <taxon>Pseudomonadota</taxon>
        <taxon>Alphaproteobacteria</taxon>
        <taxon>Hyphomicrobiales</taxon>
        <taxon>Rhizobiaceae</taxon>
        <taxon>Rhizobium/Agrobacterium group</taxon>
        <taxon>Rhizobium</taxon>
    </lineage>
</organism>
<dbReference type="Pfam" id="PF01899">
    <property type="entry name" value="MNHE"/>
    <property type="match status" value="1"/>
</dbReference>
<proteinExistence type="inferred from homology"/>
<evidence type="ECO:0000256" key="2">
    <source>
        <dbReference type="ARBA" id="ARBA00006228"/>
    </source>
</evidence>
<evidence type="ECO:0000256" key="6">
    <source>
        <dbReference type="ARBA" id="ARBA00023136"/>
    </source>
</evidence>
<sequence length="159" mass="17411">MNLFLTGALFVIVWLAISGSYTLPNLLLGAVIAALSLGLVRHQLVRSDSRRVHLIPLLGLIVLFIKELALSAWTVAKLVVQPRMELKPGIFAYPLAVQGDFEIALLANLITLTPGTLSVDVSGDRKVLYVHALDCSDVEATRRSIADGFERKIMEAFTR</sequence>
<dbReference type="AlphaFoldDB" id="A0AA92H7W5"/>
<comment type="similarity">
    <text evidence="2">Belongs to the CPA3 antiporters (TC 2.A.63) subunit E family.</text>
</comment>
<dbReference type="GO" id="GO:0005886">
    <property type="term" value="C:plasma membrane"/>
    <property type="evidence" value="ECO:0007669"/>
    <property type="project" value="UniProtKB-SubCell"/>
</dbReference>
<evidence type="ECO:0000256" key="7">
    <source>
        <dbReference type="SAM" id="Phobius"/>
    </source>
</evidence>
<reference evidence="8 9" key="1">
    <citation type="submission" date="2018-04" db="EMBL/GenBank/DDBJ databases">
        <authorList>
            <person name="Hagen T."/>
        </authorList>
    </citation>
    <scope>NUCLEOTIDE SEQUENCE [LARGE SCALE GENOMIC DNA]</scope>
    <source>
        <strain evidence="8 9">TPD7009</strain>
    </source>
</reference>
<dbReference type="Proteomes" id="UP000244335">
    <property type="component" value="Unassembled WGS sequence"/>
</dbReference>
<gene>
    <name evidence="8" type="ORF">DC430_19325</name>
</gene>